<evidence type="ECO:0000313" key="3">
    <source>
        <dbReference type="Proteomes" id="UP000324282"/>
    </source>
</evidence>
<organism evidence="2 3">
    <name type="scientific">Stutzerimonas stutzeri</name>
    <name type="common">Pseudomonas stutzeri</name>
    <dbReference type="NCBI Taxonomy" id="316"/>
    <lineage>
        <taxon>Bacteria</taxon>
        <taxon>Pseudomonadati</taxon>
        <taxon>Pseudomonadota</taxon>
        <taxon>Gammaproteobacteria</taxon>
        <taxon>Pseudomonadales</taxon>
        <taxon>Pseudomonadaceae</taxon>
        <taxon>Stutzerimonas</taxon>
    </lineage>
</organism>
<dbReference type="InterPro" id="IPR043004">
    <property type="entry name" value="MvaI_BcnI_cat"/>
</dbReference>
<keyword evidence="2" id="KW-0378">Hydrolase</keyword>
<dbReference type="InterPro" id="IPR029127">
    <property type="entry name" value="MvaI_BcnI"/>
</dbReference>
<reference evidence="2 3" key="1">
    <citation type="submission" date="2019-07" db="EMBL/GenBank/DDBJ databases">
        <title>Deep subsurface shale carbon reservoir microbial communities from Ohio and West Virginia, USA.</title>
        <authorList>
            <person name="Wrighton K."/>
        </authorList>
    </citation>
    <scope>NUCLEOTIDE SEQUENCE [LARGE SCALE GENOMIC DNA]</scope>
    <source>
        <strain evidence="2 3">NP_8Ht</strain>
    </source>
</reference>
<feature type="domain" description="MvaI/BcnI restriction endonuclease" evidence="1">
    <location>
        <begin position="193"/>
        <end position="432"/>
    </location>
</feature>
<keyword evidence="2" id="KW-0540">Nuclease</keyword>
<dbReference type="RefSeq" id="WP_148925620.1">
    <property type="nucleotide sequence ID" value="NZ_VNHQ01000013.1"/>
</dbReference>
<dbReference type="Pfam" id="PF15515">
    <property type="entry name" value="MvaI_BcnI"/>
    <property type="match status" value="1"/>
</dbReference>
<sequence>MSILIDSPLERVADVMRRHGARHVVFKLLANNDNSKQQVYFGGDFDVLRMIPHGDLVGSYSERDGVIFKAPLNFSWLHSSLSGSPMPAPGAQLIFYPRYPEVRMSGFLRGCIAGPNALMQPLSPEERVVRMPTPRCLILGICEDGRILGYVGAWESSYAIDAIGRIQAGSANNVASVFYELRPPLLNTRAALLQKLSQIRQMGAIPSCRLDASGVSIPYIAQNGAGYTLESMFGIVPNGRSEPDFLGWELKAHSGGAVTLMTPEPDSGSYSDCLQQFLIDYGRCGDIRRDFTGIHRNGVLRGKLTMRMEGYDSASGELTSPDGGLMLRDEADNLAAGWTFNKLISHWSKKHGQTAYITYSKGPGAGSQPSYSYGPDALLCQGADLKHFLGAIHQGTVYYDPGINQKVNASGKWISKKRSQFRVAWKNVGALYEQAEIVTI</sequence>
<dbReference type="Gene3D" id="3.40.210.20">
    <property type="entry name" value="MvaI/BcnI restriction endonuclease, catalytic domain"/>
    <property type="match status" value="1"/>
</dbReference>
<dbReference type="OrthoDB" id="9204522at2"/>
<proteinExistence type="predicted"/>
<keyword evidence="2" id="KW-0255">Endonuclease</keyword>
<name>A0A5S5BCG7_STUST</name>
<dbReference type="GO" id="GO:0004519">
    <property type="term" value="F:endonuclease activity"/>
    <property type="evidence" value="ECO:0007669"/>
    <property type="project" value="UniProtKB-KW"/>
</dbReference>
<dbReference type="Proteomes" id="UP000324282">
    <property type="component" value="Unassembled WGS sequence"/>
</dbReference>
<dbReference type="EMBL" id="VNHQ01000013">
    <property type="protein sequence ID" value="TYP64016.1"/>
    <property type="molecule type" value="Genomic_DNA"/>
</dbReference>
<protein>
    <submittedName>
        <fullName evidence="2">MvaI/BcnI restriction endonuclease family protein</fullName>
    </submittedName>
</protein>
<evidence type="ECO:0000313" key="2">
    <source>
        <dbReference type="EMBL" id="TYP64016.1"/>
    </source>
</evidence>
<gene>
    <name evidence="2" type="ORF">A9A72_123799</name>
</gene>
<evidence type="ECO:0000259" key="1">
    <source>
        <dbReference type="Pfam" id="PF15515"/>
    </source>
</evidence>
<dbReference type="AlphaFoldDB" id="A0A5S5BCG7"/>
<accession>A0A5S5BCG7</accession>
<comment type="caution">
    <text evidence="2">The sequence shown here is derived from an EMBL/GenBank/DDBJ whole genome shotgun (WGS) entry which is preliminary data.</text>
</comment>